<dbReference type="CDD" id="cd02440">
    <property type="entry name" value="AdoMet_MTases"/>
    <property type="match status" value="1"/>
</dbReference>
<evidence type="ECO:0000256" key="1">
    <source>
        <dbReference type="ARBA" id="ARBA00022490"/>
    </source>
</evidence>
<dbReference type="InterPro" id="IPR020596">
    <property type="entry name" value="rRNA_Ade_Mease_Trfase_CS"/>
</dbReference>
<dbReference type="Gene3D" id="1.10.8.100">
    <property type="entry name" value="Ribosomal RNA adenine dimethylase-like, domain 2"/>
    <property type="match status" value="1"/>
</dbReference>
<evidence type="ECO:0000256" key="5">
    <source>
        <dbReference type="ARBA" id="ARBA00022691"/>
    </source>
</evidence>
<dbReference type="Gene3D" id="3.40.50.150">
    <property type="entry name" value="Vaccinia Virus protein VP39"/>
    <property type="match status" value="1"/>
</dbReference>
<keyword evidence="6" id="KW-0694">RNA-binding</keyword>
<dbReference type="PANTHER" id="PTHR11727">
    <property type="entry name" value="DIMETHYLADENOSINE TRANSFERASE"/>
    <property type="match status" value="1"/>
</dbReference>
<evidence type="ECO:0000256" key="7">
    <source>
        <dbReference type="SAM" id="MobiDB-lite"/>
    </source>
</evidence>
<dbReference type="SMART" id="SM00650">
    <property type="entry name" value="rADc"/>
    <property type="match status" value="1"/>
</dbReference>
<keyword evidence="3" id="KW-0489">Methyltransferase</keyword>
<keyword evidence="4" id="KW-0808">Transferase</keyword>
<feature type="region of interest" description="Disordered" evidence="7">
    <location>
        <begin position="1"/>
        <end position="21"/>
    </location>
</feature>
<organism evidence="9">
    <name type="scientific">marine metagenome</name>
    <dbReference type="NCBI Taxonomy" id="408172"/>
    <lineage>
        <taxon>unclassified sequences</taxon>
        <taxon>metagenomes</taxon>
        <taxon>ecological metagenomes</taxon>
    </lineage>
</organism>
<dbReference type="HAMAP" id="MF_00607">
    <property type="entry name" value="16SrRNA_methyltr_A"/>
    <property type="match status" value="1"/>
</dbReference>
<proteinExistence type="inferred from homology"/>
<dbReference type="GO" id="GO:0000179">
    <property type="term" value="F:rRNA (adenine-N6,N6-)-dimethyltransferase activity"/>
    <property type="evidence" value="ECO:0007669"/>
    <property type="project" value="InterPro"/>
</dbReference>
<dbReference type="InterPro" id="IPR023165">
    <property type="entry name" value="rRNA_Ade_diMease-like_C"/>
</dbReference>
<dbReference type="InterPro" id="IPR029063">
    <property type="entry name" value="SAM-dependent_MTases_sf"/>
</dbReference>
<evidence type="ECO:0000256" key="6">
    <source>
        <dbReference type="ARBA" id="ARBA00022884"/>
    </source>
</evidence>
<sequence length="273" mass="31043">MTRTFSSSAKKKRRKRAGKKRWGQHFLADTNLLKKLVELISPTSDDSILEIGPGGGALTELLAPKVEHLVGIEIDRELYGDLKKWKDLTNCQFINRDFLKVDLRKIPFRTGQVRVVGNLPYNITSPILFKLTAHDPFWRDCHFMVQKEVGERMAAKAGSKTYGRLSVNLQAVAKVKIVLNVPPEVFVPKPKVDSAVVRIKPRSAVFNSSRELEALQVITRLAFGQRRKMLRNSLASLKIDSSLFDLTYRPEKVKLEEFIMMAKWCVKSGHVIK</sequence>
<accession>A0A381R8M5</accession>
<dbReference type="NCBIfam" id="TIGR00755">
    <property type="entry name" value="ksgA"/>
    <property type="match status" value="1"/>
</dbReference>
<evidence type="ECO:0000313" key="9">
    <source>
        <dbReference type="EMBL" id="SUZ88032.1"/>
    </source>
</evidence>
<feature type="domain" description="Ribosomal RNA adenine methylase transferase N-terminal" evidence="8">
    <location>
        <begin position="32"/>
        <end position="203"/>
    </location>
</feature>
<dbReference type="PANTHER" id="PTHR11727:SF7">
    <property type="entry name" value="DIMETHYLADENOSINE TRANSFERASE-RELATED"/>
    <property type="match status" value="1"/>
</dbReference>
<reference evidence="9" key="1">
    <citation type="submission" date="2018-05" db="EMBL/GenBank/DDBJ databases">
        <authorList>
            <person name="Lanie J.A."/>
            <person name="Ng W.-L."/>
            <person name="Kazmierczak K.M."/>
            <person name="Andrzejewski T.M."/>
            <person name="Davidsen T.M."/>
            <person name="Wayne K.J."/>
            <person name="Tettelin H."/>
            <person name="Glass J.I."/>
            <person name="Rusch D."/>
            <person name="Podicherti R."/>
            <person name="Tsui H.-C.T."/>
            <person name="Winkler M.E."/>
        </authorList>
    </citation>
    <scope>NUCLEOTIDE SEQUENCE</scope>
</reference>
<feature type="compositionally biased region" description="Basic residues" evidence="7">
    <location>
        <begin position="9"/>
        <end position="21"/>
    </location>
</feature>
<dbReference type="PROSITE" id="PS01131">
    <property type="entry name" value="RRNA_A_DIMETH"/>
    <property type="match status" value="1"/>
</dbReference>
<evidence type="ECO:0000256" key="3">
    <source>
        <dbReference type="ARBA" id="ARBA00022603"/>
    </source>
</evidence>
<evidence type="ECO:0000256" key="2">
    <source>
        <dbReference type="ARBA" id="ARBA00022552"/>
    </source>
</evidence>
<protein>
    <recommendedName>
        <fullName evidence="8">Ribosomal RNA adenine methylase transferase N-terminal domain-containing protein</fullName>
    </recommendedName>
</protein>
<dbReference type="GO" id="GO:0003723">
    <property type="term" value="F:RNA binding"/>
    <property type="evidence" value="ECO:0007669"/>
    <property type="project" value="UniProtKB-KW"/>
</dbReference>
<keyword evidence="5" id="KW-0949">S-adenosyl-L-methionine</keyword>
<dbReference type="GO" id="GO:0005829">
    <property type="term" value="C:cytosol"/>
    <property type="evidence" value="ECO:0007669"/>
    <property type="project" value="TreeGrafter"/>
</dbReference>
<gene>
    <name evidence="9" type="ORF">METZ01_LOCUS40886</name>
</gene>
<evidence type="ECO:0000256" key="4">
    <source>
        <dbReference type="ARBA" id="ARBA00022679"/>
    </source>
</evidence>
<dbReference type="AlphaFoldDB" id="A0A381R8M5"/>
<keyword evidence="2" id="KW-0698">rRNA processing</keyword>
<dbReference type="InterPro" id="IPR020598">
    <property type="entry name" value="rRNA_Ade_methylase_Trfase_N"/>
</dbReference>
<dbReference type="Pfam" id="PF00398">
    <property type="entry name" value="RrnaAD"/>
    <property type="match status" value="1"/>
</dbReference>
<name>A0A381R8M5_9ZZZZ</name>
<keyword evidence="1" id="KW-0963">Cytoplasm</keyword>
<dbReference type="InterPro" id="IPR001737">
    <property type="entry name" value="KsgA/Erm"/>
</dbReference>
<dbReference type="EMBL" id="UINC01001750">
    <property type="protein sequence ID" value="SUZ88032.1"/>
    <property type="molecule type" value="Genomic_DNA"/>
</dbReference>
<dbReference type="SUPFAM" id="SSF53335">
    <property type="entry name" value="S-adenosyl-L-methionine-dependent methyltransferases"/>
    <property type="match status" value="1"/>
</dbReference>
<dbReference type="PROSITE" id="PS51689">
    <property type="entry name" value="SAM_RNA_A_N6_MT"/>
    <property type="match status" value="1"/>
</dbReference>
<dbReference type="InterPro" id="IPR011530">
    <property type="entry name" value="rRNA_adenine_dimethylase"/>
</dbReference>
<evidence type="ECO:0000259" key="8">
    <source>
        <dbReference type="SMART" id="SM00650"/>
    </source>
</evidence>